<dbReference type="Proteomes" id="UP001148313">
    <property type="component" value="Unassembled WGS sequence"/>
</dbReference>
<accession>A0ABT4VKP4</accession>
<feature type="domain" description="HTH cro/C1-type" evidence="1">
    <location>
        <begin position="47"/>
        <end position="101"/>
    </location>
</feature>
<dbReference type="SUPFAM" id="SSF47413">
    <property type="entry name" value="lambda repressor-like DNA-binding domains"/>
    <property type="match status" value="1"/>
</dbReference>
<dbReference type="Gene3D" id="1.10.260.40">
    <property type="entry name" value="lambda repressor-like DNA-binding domains"/>
    <property type="match status" value="1"/>
</dbReference>
<evidence type="ECO:0000259" key="1">
    <source>
        <dbReference type="PROSITE" id="PS50943"/>
    </source>
</evidence>
<keyword evidence="3" id="KW-1185">Reference proteome</keyword>
<comment type="caution">
    <text evidence="2">The sequence shown here is derived from an EMBL/GenBank/DDBJ whole genome shotgun (WGS) entry which is preliminary data.</text>
</comment>
<dbReference type="CDD" id="cd00093">
    <property type="entry name" value="HTH_XRE"/>
    <property type="match status" value="1"/>
</dbReference>
<protein>
    <submittedName>
        <fullName evidence="2">Helix-turn-helix domain-containing protein</fullName>
    </submittedName>
</protein>
<dbReference type="PROSITE" id="PS50943">
    <property type="entry name" value="HTH_CROC1"/>
    <property type="match status" value="1"/>
</dbReference>
<proteinExistence type="predicted"/>
<evidence type="ECO:0000313" key="2">
    <source>
        <dbReference type="EMBL" id="MDA4845246.1"/>
    </source>
</evidence>
<gene>
    <name evidence="2" type="ORF">OOZ53_07790</name>
</gene>
<dbReference type="EMBL" id="JAPJZH010000004">
    <property type="protein sequence ID" value="MDA4845246.1"/>
    <property type="molecule type" value="Genomic_DNA"/>
</dbReference>
<evidence type="ECO:0000313" key="3">
    <source>
        <dbReference type="Proteomes" id="UP001148313"/>
    </source>
</evidence>
<dbReference type="RefSeq" id="WP_271088852.1">
    <property type="nucleotide sequence ID" value="NZ_JAPJZH010000004.1"/>
</dbReference>
<dbReference type="InterPro" id="IPR010982">
    <property type="entry name" value="Lambda_DNA-bd_dom_sf"/>
</dbReference>
<dbReference type="Pfam" id="PF01381">
    <property type="entry name" value="HTH_3"/>
    <property type="match status" value="1"/>
</dbReference>
<name>A0ABT4VKP4_9HYPH</name>
<sequence length="155" mass="17496">MEKLLQAFGCEYRNWVRLRSESHLKYTCCGIISLNLLCMSHAFALDLKVARRKSGLTQQDCAHLLDVQKSRISLLEQGKALPSVLEICTLSLLYGRSFESLFGSMLEEAHGALKERLATLPVPSNRWLGRFIRQNTLNRLAARLDDNKPSEHGPA</sequence>
<dbReference type="SMART" id="SM00530">
    <property type="entry name" value="HTH_XRE"/>
    <property type="match status" value="1"/>
</dbReference>
<dbReference type="InterPro" id="IPR001387">
    <property type="entry name" value="Cro/C1-type_HTH"/>
</dbReference>
<reference evidence="2" key="1">
    <citation type="submission" date="2022-11" db="EMBL/GenBank/DDBJ databases">
        <title>Hoeflea poritis sp. nov., isolated from scleractinian coral Porites lutea.</title>
        <authorList>
            <person name="Zhang G."/>
            <person name="Wei Q."/>
            <person name="Cai L."/>
        </authorList>
    </citation>
    <scope>NUCLEOTIDE SEQUENCE</scope>
    <source>
        <strain evidence="2">E7-10</strain>
    </source>
</reference>
<organism evidence="2 3">
    <name type="scientific">Hoeflea poritis</name>
    <dbReference type="NCBI Taxonomy" id="2993659"/>
    <lineage>
        <taxon>Bacteria</taxon>
        <taxon>Pseudomonadati</taxon>
        <taxon>Pseudomonadota</taxon>
        <taxon>Alphaproteobacteria</taxon>
        <taxon>Hyphomicrobiales</taxon>
        <taxon>Rhizobiaceae</taxon>
        <taxon>Hoeflea</taxon>
    </lineage>
</organism>